<dbReference type="GO" id="GO:0005737">
    <property type="term" value="C:cytoplasm"/>
    <property type="evidence" value="ECO:0007669"/>
    <property type="project" value="UniProtKB-SubCell"/>
</dbReference>
<dbReference type="PROSITE" id="PS00885">
    <property type="entry name" value="EPSP_SYNTHASE_2"/>
    <property type="match status" value="1"/>
</dbReference>
<comment type="pathway">
    <text evidence="1 7">Metabolic intermediate biosynthesis; chorismate biosynthesis; chorismate from D-erythrose 4-phosphate and phosphoenolpyruvate: step 6/7.</text>
</comment>
<evidence type="ECO:0000256" key="3">
    <source>
        <dbReference type="ARBA" id="ARBA00022605"/>
    </source>
</evidence>
<dbReference type="UniPathway" id="UPA00053">
    <property type="reaction ID" value="UER00089"/>
</dbReference>
<keyword evidence="5 7" id="KW-0057">Aromatic amino acid biosynthesis</keyword>
<comment type="subcellular location">
    <subcellularLocation>
        <location evidence="7">Cytoplasm</location>
    </subcellularLocation>
</comment>
<evidence type="ECO:0000313" key="10">
    <source>
        <dbReference type="Proteomes" id="UP000228921"/>
    </source>
</evidence>
<dbReference type="InterPro" id="IPR013792">
    <property type="entry name" value="RNA3'P_cycl/enolpyr_Trfase_a/b"/>
</dbReference>
<dbReference type="InterPro" id="IPR036968">
    <property type="entry name" value="Enolpyruvate_Tfrase_sf"/>
</dbReference>
<proteinExistence type="inferred from homology"/>
<keyword evidence="3 7" id="KW-0028">Amino-acid biosynthesis</keyword>
<dbReference type="PROSITE" id="PS00104">
    <property type="entry name" value="EPSP_SYNTHASE_1"/>
    <property type="match status" value="1"/>
</dbReference>
<feature type="binding site" evidence="7">
    <location>
        <position position="28"/>
    </location>
    <ligand>
        <name>3-phosphoshikimate</name>
        <dbReference type="ChEBI" id="CHEBI:145989"/>
    </ligand>
</feature>
<comment type="function">
    <text evidence="7">Catalyzes the transfer of the enolpyruvyl moiety of phosphoenolpyruvate (PEP) to the 5-hydroxyl of shikimate-3-phosphate (S3P) to produce enolpyruvyl shikimate-3-phosphate and inorganic phosphate.</text>
</comment>
<dbReference type="HAMAP" id="MF_00210">
    <property type="entry name" value="EPSP_synth"/>
    <property type="match status" value="1"/>
</dbReference>
<dbReference type="GO" id="GO:0009073">
    <property type="term" value="P:aromatic amino acid family biosynthetic process"/>
    <property type="evidence" value="ECO:0007669"/>
    <property type="project" value="UniProtKB-KW"/>
</dbReference>
<reference evidence="9 10" key="1">
    <citation type="submission" date="2017-11" db="EMBL/GenBank/DDBJ databases">
        <title>Evolution of Phototrophy in the Chloroflexi Phylum Driven by Horizontal Gene Transfer.</title>
        <authorList>
            <person name="Ward L.M."/>
            <person name="Hemp J."/>
            <person name="Shih P.M."/>
            <person name="Mcglynn S.E."/>
            <person name="Fischer W."/>
        </authorList>
    </citation>
    <scope>NUCLEOTIDE SEQUENCE [LARGE SCALE GENOMIC DNA]</scope>
    <source>
        <strain evidence="9">CP2_2F</strain>
    </source>
</reference>
<dbReference type="Pfam" id="PF00275">
    <property type="entry name" value="EPSP_synthase"/>
    <property type="match status" value="1"/>
</dbReference>
<keyword evidence="4 7" id="KW-0808">Transferase</keyword>
<dbReference type="CDD" id="cd01556">
    <property type="entry name" value="EPSP_synthase"/>
    <property type="match status" value="1"/>
</dbReference>
<dbReference type="PANTHER" id="PTHR21090">
    <property type="entry name" value="AROM/DEHYDROQUINATE SYNTHASE"/>
    <property type="match status" value="1"/>
</dbReference>
<feature type="binding site" evidence="7">
    <location>
        <position position="174"/>
    </location>
    <ligand>
        <name>3-phosphoshikimate</name>
        <dbReference type="ChEBI" id="CHEBI:145989"/>
    </ligand>
</feature>
<evidence type="ECO:0000259" key="8">
    <source>
        <dbReference type="Pfam" id="PF00275"/>
    </source>
</evidence>
<gene>
    <name evidence="7 9" type="primary">aroA</name>
    <name evidence="9" type="ORF">CUN51_06095</name>
</gene>
<feature type="binding site" evidence="7">
    <location>
        <position position="415"/>
    </location>
    <ligand>
        <name>phosphoenolpyruvate</name>
        <dbReference type="ChEBI" id="CHEBI:58702"/>
    </ligand>
</feature>
<comment type="caution">
    <text evidence="9">The sequence shown here is derived from an EMBL/GenBank/DDBJ whole genome shotgun (WGS) entry which is preliminary data.</text>
</comment>
<feature type="domain" description="Enolpyruvate transferase" evidence="8">
    <location>
        <begin position="16"/>
        <end position="422"/>
    </location>
</feature>
<feature type="binding site" evidence="7">
    <location>
        <position position="176"/>
    </location>
    <ligand>
        <name>3-phosphoshikimate</name>
        <dbReference type="ChEBI" id="CHEBI:145989"/>
    </ligand>
</feature>
<comment type="subunit">
    <text evidence="7">Monomer.</text>
</comment>
<dbReference type="InterPro" id="IPR006264">
    <property type="entry name" value="EPSP_synthase"/>
</dbReference>
<feature type="binding site" evidence="7">
    <location>
        <position position="202"/>
    </location>
    <ligand>
        <name>3-phosphoshikimate</name>
        <dbReference type="ChEBI" id="CHEBI:145989"/>
    </ligand>
</feature>
<comment type="catalytic activity">
    <reaction evidence="6">
        <text>3-phosphoshikimate + phosphoenolpyruvate = 5-O-(1-carboxyvinyl)-3-phosphoshikimate + phosphate</text>
        <dbReference type="Rhea" id="RHEA:21256"/>
        <dbReference type="ChEBI" id="CHEBI:43474"/>
        <dbReference type="ChEBI" id="CHEBI:57701"/>
        <dbReference type="ChEBI" id="CHEBI:58702"/>
        <dbReference type="ChEBI" id="CHEBI:145989"/>
        <dbReference type="EC" id="2.5.1.19"/>
    </reaction>
    <physiologicalReaction direction="left-to-right" evidence="6">
        <dbReference type="Rhea" id="RHEA:21257"/>
    </physiologicalReaction>
</comment>
<keyword evidence="7" id="KW-0963">Cytoplasm</keyword>
<protein>
    <recommendedName>
        <fullName evidence="7">3-phosphoshikimate 1-carboxyvinyltransferase</fullName>
        <ecNumber evidence="7">2.5.1.19</ecNumber>
    </recommendedName>
    <alternativeName>
        <fullName evidence="7">5-enolpyruvylshikimate-3-phosphate synthase</fullName>
        <shortName evidence="7">EPSP synthase</shortName>
        <shortName evidence="7">EPSPS</shortName>
    </alternativeName>
</protein>
<feature type="binding site" evidence="7">
    <location>
        <position position="27"/>
    </location>
    <ligand>
        <name>phosphoenolpyruvate</name>
        <dbReference type="ChEBI" id="CHEBI:58702"/>
    </ligand>
</feature>
<evidence type="ECO:0000256" key="5">
    <source>
        <dbReference type="ARBA" id="ARBA00023141"/>
    </source>
</evidence>
<sequence>MSQLPDCLEIRPLSRPIDAVISVPGSKSITNRALVLAALAEGESVLENALFSDDSYWCSQALQRMGIPVQAEAESARYTVQGKGGYFPSAYADLFVGNSGTTARFLVAAAALGGGTYRFDGVPRMRQRPISPLLAALRQLGAHFSFEAQPDAFPLTVHAVGLNGGTATLEATNSSQYLSALLQVAPYARGDVTISLTGEVVSEPYIEMTVRVMAQFGVCADKTDYRNYHVRARQRYQAQRYVIEPDASNATYFFAAAALIGGRVRVPHLSADSLQGDAHFVDVLEQMGCQVERAPDYLEVRSTGQLRGVDVDLNAMSDTAQTLAAIAPFADSPTHIRNIGHIRHKETDRIAALATELRKLGAQVEEHPDALTIYPSALQPAEIETYDDHRMAMAFAVTGLAVSGVRIKNPACTAKTFPDYFTRFEALYR</sequence>
<feature type="binding site" evidence="7">
    <location>
        <position position="32"/>
    </location>
    <ligand>
        <name>3-phosphoshikimate</name>
        <dbReference type="ChEBI" id="CHEBI:145989"/>
    </ligand>
</feature>
<evidence type="ECO:0000256" key="4">
    <source>
        <dbReference type="ARBA" id="ARBA00022679"/>
    </source>
</evidence>
<dbReference type="PIRSF" id="PIRSF000505">
    <property type="entry name" value="EPSPS"/>
    <property type="match status" value="1"/>
</dbReference>
<comment type="caution">
    <text evidence="7">Lacks conserved residue(s) required for the propagation of feature annotation.</text>
</comment>
<dbReference type="InterPro" id="IPR023193">
    <property type="entry name" value="EPSP_synthase_CS"/>
</dbReference>
<dbReference type="AlphaFoldDB" id="A0A2M8P0H5"/>
<dbReference type="SUPFAM" id="SSF55205">
    <property type="entry name" value="EPT/RTPC-like"/>
    <property type="match status" value="1"/>
</dbReference>
<comment type="similarity">
    <text evidence="2 7">Belongs to the EPSP synthase family.</text>
</comment>
<dbReference type="EC" id="2.5.1.19" evidence="7"/>
<evidence type="ECO:0000313" key="9">
    <source>
        <dbReference type="EMBL" id="PJF31046.1"/>
    </source>
</evidence>
<dbReference type="EMBL" id="PGTK01000005">
    <property type="protein sequence ID" value="PJF31046.1"/>
    <property type="molecule type" value="Genomic_DNA"/>
</dbReference>
<dbReference type="GO" id="GO:0009423">
    <property type="term" value="P:chorismate biosynthetic process"/>
    <property type="evidence" value="ECO:0007669"/>
    <property type="project" value="UniProtKB-UniRule"/>
</dbReference>
<feature type="binding site" evidence="7">
    <location>
        <position position="175"/>
    </location>
    <ligand>
        <name>3-phosphoshikimate</name>
        <dbReference type="ChEBI" id="CHEBI:145989"/>
    </ligand>
</feature>
<dbReference type="NCBIfam" id="TIGR01356">
    <property type="entry name" value="aroA"/>
    <property type="match status" value="1"/>
</dbReference>
<feature type="binding site" evidence="7">
    <location>
        <position position="27"/>
    </location>
    <ligand>
        <name>3-phosphoshikimate</name>
        <dbReference type="ChEBI" id="CHEBI:145989"/>
    </ligand>
</feature>
<dbReference type="GO" id="GO:0008652">
    <property type="term" value="P:amino acid biosynthetic process"/>
    <property type="evidence" value="ECO:0007669"/>
    <property type="project" value="UniProtKB-KW"/>
</dbReference>
<dbReference type="Gene3D" id="3.65.10.10">
    <property type="entry name" value="Enolpyruvate transferase domain"/>
    <property type="match status" value="2"/>
</dbReference>
<evidence type="ECO:0000256" key="1">
    <source>
        <dbReference type="ARBA" id="ARBA00004811"/>
    </source>
</evidence>
<organism evidence="9 10">
    <name type="scientific">Candidatus Thermofonsia Clade 1 bacterium</name>
    <dbReference type="NCBI Taxonomy" id="2364210"/>
    <lineage>
        <taxon>Bacteria</taxon>
        <taxon>Bacillati</taxon>
        <taxon>Chloroflexota</taxon>
        <taxon>Candidatus Thermofontia</taxon>
        <taxon>Candidatus Thermofonsia Clade 1</taxon>
    </lineage>
</organism>
<dbReference type="PANTHER" id="PTHR21090:SF5">
    <property type="entry name" value="PENTAFUNCTIONAL AROM POLYPEPTIDE"/>
    <property type="match status" value="1"/>
</dbReference>
<feature type="binding site" evidence="7">
    <location>
        <position position="390"/>
    </location>
    <ligand>
        <name>phosphoenolpyruvate</name>
        <dbReference type="ChEBI" id="CHEBI:58702"/>
    </ligand>
</feature>
<feature type="binding site" evidence="7">
    <location>
        <position position="100"/>
    </location>
    <ligand>
        <name>phosphoenolpyruvate</name>
        <dbReference type="ChEBI" id="CHEBI:58702"/>
    </ligand>
</feature>
<name>A0A2M8P0H5_9CHLR</name>
<accession>A0A2M8P0H5</accession>
<dbReference type="GO" id="GO:0003866">
    <property type="term" value="F:3-phosphoshikimate 1-carboxyvinyltransferase activity"/>
    <property type="evidence" value="ECO:0007669"/>
    <property type="project" value="UniProtKB-UniRule"/>
</dbReference>
<dbReference type="InterPro" id="IPR001986">
    <property type="entry name" value="Enolpyruvate_Tfrase_dom"/>
</dbReference>
<dbReference type="Proteomes" id="UP000228921">
    <property type="component" value="Unassembled WGS sequence"/>
</dbReference>
<evidence type="ECO:0000256" key="7">
    <source>
        <dbReference type="HAMAP-Rule" id="MF_00210"/>
    </source>
</evidence>
<evidence type="ECO:0000256" key="2">
    <source>
        <dbReference type="ARBA" id="ARBA00009948"/>
    </source>
</evidence>
<feature type="binding site" evidence="7">
    <location>
        <position position="349"/>
    </location>
    <ligand>
        <name>phosphoenolpyruvate</name>
        <dbReference type="ChEBI" id="CHEBI:58702"/>
    </ligand>
</feature>
<feature type="binding site" evidence="7">
    <location>
        <position position="176"/>
    </location>
    <ligand>
        <name>phosphoenolpyruvate</name>
        <dbReference type="ChEBI" id="CHEBI:58702"/>
    </ligand>
</feature>
<feature type="binding site" evidence="7">
    <location>
        <position position="318"/>
    </location>
    <ligand>
        <name>3-phosphoshikimate</name>
        <dbReference type="ChEBI" id="CHEBI:145989"/>
    </ligand>
</feature>
<feature type="active site" description="Proton acceptor" evidence="7">
    <location>
        <position position="318"/>
    </location>
</feature>
<evidence type="ECO:0000256" key="6">
    <source>
        <dbReference type="ARBA" id="ARBA00044633"/>
    </source>
</evidence>
<feature type="binding site" evidence="7">
    <location>
        <position position="345"/>
    </location>
    <ligand>
        <name>3-phosphoshikimate</name>
        <dbReference type="ChEBI" id="CHEBI:145989"/>
    </ligand>
</feature>
<feature type="binding site" evidence="7">
    <location>
        <position position="128"/>
    </location>
    <ligand>
        <name>phosphoenolpyruvate</name>
        <dbReference type="ChEBI" id="CHEBI:58702"/>
    </ligand>
</feature>